<evidence type="ECO:0000313" key="2">
    <source>
        <dbReference type="Proteomes" id="UP001310594"/>
    </source>
</evidence>
<sequence length="206" mass="22549">MASQRRTLVLRSRVVEPQNQVAVRQVTPIVVESEQARTKRIRSETTNACAIELENLAARRDDPASNLSVFDVMVEYNRITSRFLLANGSAGDAIASMSTSLGVIVEHQASCDLAVIDSLVDLLVDGYGAQRRYDQAKAMFHTAQETEASIVMRLAVTRVALTIVYLTAAVPWEERVVEAQMGRLEAAMRGTDAIEGGMERLPIAEG</sequence>
<proteinExistence type="predicted"/>
<dbReference type="AlphaFoldDB" id="A0AAN7WC22"/>
<evidence type="ECO:0000313" key="1">
    <source>
        <dbReference type="EMBL" id="KAK5702951.1"/>
    </source>
</evidence>
<name>A0AAN7WC22_9PEZI</name>
<gene>
    <name evidence="1" type="ORF">LTR97_003897</name>
</gene>
<reference evidence="1" key="1">
    <citation type="submission" date="2023-08" db="EMBL/GenBank/DDBJ databases">
        <title>Black Yeasts Isolated from many extreme environments.</title>
        <authorList>
            <person name="Coleine C."/>
            <person name="Stajich J.E."/>
            <person name="Selbmann L."/>
        </authorList>
    </citation>
    <scope>NUCLEOTIDE SEQUENCE</scope>
    <source>
        <strain evidence="1">CCFEE 5810</strain>
    </source>
</reference>
<accession>A0AAN7WC22</accession>
<organism evidence="1 2">
    <name type="scientific">Elasticomyces elasticus</name>
    <dbReference type="NCBI Taxonomy" id="574655"/>
    <lineage>
        <taxon>Eukaryota</taxon>
        <taxon>Fungi</taxon>
        <taxon>Dikarya</taxon>
        <taxon>Ascomycota</taxon>
        <taxon>Pezizomycotina</taxon>
        <taxon>Dothideomycetes</taxon>
        <taxon>Dothideomycetidae</taxon>
        <taxon>Mycosphaerellales</taxon>
        <taxon>Teratosphaeriaceae</taxon>
        <taxon>Elasticomyces</taxon>
    </lineage>
</organism>
<comment type="caution">
    <text evidence="1">The sequence shown here is derived from an EMBL/GenBank/DDBJ whole genome shotgun (WGS) entry which is preliminary data.</text>
</comment>
<protein>
    <submittedName>
        <fullName evidence="1">Uncharacterized protein</fullName>
    </submittedName>
</protein>
<dbReference type="EMBL" id="JAVRQU010000005">
    <property type="protein sequence ID" value="KAK5702951.1"/>
    <property type="molecule type" value="Genomic_DNA"/>
</dbReference>
<dbReference type="Proteomes" id="UP001310594">
    <property type="component" value="Unassembled WGS sequence"/>
</dbReference>